<comment type="caution">
    <text evidence="1">The sequence shown here is derived from an EMBL/GenBank/DDBJ whole genome shotgun (WGS) entry which is preliminary data.</text>
</comment>
<dbReference type="EMBL" id="REGN01005069">
    <property type="protein sequence ID" value="RNA14981.1"/>
    <property type="molecule type" value="Genomic_DNA"/>
</dbReference>
<name>A0A3M7QV58_BRAPC</name>
<accession>A0A3M7QV58</accession>
<proteinExistence type="predicted"/>
<protein>
    <submittedName>
        <fullName evidence="1">Uncharacterized protein</fullName>
    </submittedName>
</protein>
<keyword evidence="2" id="KW-1185">Reference proteome</keyword>
<gene>
    <name evidence="1" type="ORF">BpHYR1_005032</name>
</gene>
<sequence>MNDSEEWFMDCTNTITNFTVCMTHGLCIVLPKFSLKYDNLGETKRTNLVLKYNFETISFICCIILGESNK</sequence>
<dbReference type="Proteomes" id="UP000276133">
    <property type="component" value="Unassembled WGS sequence"/>
</dbReference>
<evidence type="ECO:0000313" key="2">
    <source>
        <dbReference type="Proteomes" id="UP000276133"/>
    </source>
</evidence>
<reference evidence="1 2" key="1">
    <citation type="journal article" date="2018" name="Sci. Rep.">
        <title>Genomic signatures of local adaptation to the degree of environmental predictability in rotifers.</title>
        <authorList>
            <person name="Franch-Gras L."/>
            <person name="Hahn C."/>
            <person name="Garcia-Roger E.M."/>
            <person name="Carmona M.J."/>
            <person name="Serra M."/>
            <person name="Gomez A."/>
        </authorList>
    </citation>
    <scope>NUCLEOTIDE SEQUENCE [LARGE SCALE GENOMIC DNA]</scope>
    <source>
        <strain evidence="1">HYR1</strain>
    </source>
</reference>
<organism evidence="1 2">
    <name type="scientific">Brachionus plicatilis</name>
    <name type="common">Marine rotifer</name>
    <name type="synonym">Brachionus muelleri</name>
    <dbReference type="NCBI Taxonomy" id="10195"/>
    <lineage>
        <taxon>Eukaryota</taxon>
        <taxon>Metazoa</taxon>
        <taxon>Spiralia</taxon>
        <taxon>Gnathifera</taxon>
        <taxon>Rotifera</taxon>
        <taxon>Eurotatoria</taxon>
        <taxon>Monogononta</taxon>
        <taxon>Pseudotrocha</taxon>
        <taxon>Ploima</taxon>
        <taxon>Brachionidae</taxon>
        <taxon>Brachionus</taxon>
    </lineage>
</organism>
<evidence type="ECO:0000313" key="1">
    <source>
        <dbReference type="EMBL" id="RNA14981.1"/>
    </source>
</evidence>
<dbReference type="AlphaFoldDB" id="A0A3M7QV58"/>